<evidence type="ECO:0000313" key="3">
    <source>
        <dbReference type="Proteomes" id="UP001165396"/>
    </source>
</evidence>
<accession>A0ABT1Z1P2</accession>
<dbReference type="RefSeq" id="WP_258294803.1">
    <property type="nucleotide sequence ID" value="NZ_JANKJG010000007.1"/>
</dbReference>
<dbReference type="EMBL" id="JANKJG010000007">
    <property type="protein sequence ID" value="MCR8827058.1"/>
    <property type="molecule type" value="Genomic_DNA"/>
</dbReference>
<evidence type="ECO:0000256" key="1">
    <source>
        <dbReference type="SAM" id="MobiDB-lite"/>
    </source>
</evidence>
<sequence>MSKKSARYATPVELYVSWMNASMLMVETASVMTMRMMGMAGTWSVTKSENDRMMSEKPTAFLDSAVAGSMAVMSGKRPDEVMNAALRPLRRKTRANARRLGKRGPAMPGSKPRR</sequence>
<dbReference type="Proteomes" id="UP001165396">
    <property type="component" value="Unassembled WGS sequence"/>
</dbReference>
<evidence type="ECO:0008006" key="4">
    <source>
        <dbReference type="Google" id="ProtNLM"/>
    </source>
</evidence>
<reference evidence="2" key="1">
    <citation type="submission" date="2022-07" db="EMBL/GenBank/DDBJ databases">
        <title>Pseudosulfitobacter sp. strain AP-MA-4, whole genome sequence.</title>
        <authorList>
            <person name="Jiang Y."/>
        </authorList>
    </citation>
    <scope>NUCLEOTIDE SEQUENCE</scope>
    <source>
        <strain evidence="2">AP-MA-4</strain>
    </source>
</reference>
<feature type="region of interest" description="Disordered" evidence="1">
    <location>
        <begin position="89"/>
        <end position="114"/>
    </location>
</feature>
<keyword evidence="3" id="KW-1185">Reference proteome</keyword>
<evidence type="ECO:0000313" key="2">
    <source>
        <dbReference type="EMBL" id="MCR8827058.1"/>
    </source>
</evidence>
<comment type="caution">
    <text evidence="2">The sequence shown here is derived from an EMBL/GenBank/DDBJ whole genome shotgun (WGS) entry which is preliminary data.</text>
</comment>
<organism evidence="2 3">
    <name type="scientific">Pseudosulfitobacter koreensis</name>
    <dbReference type="NCBI Taxonomy" id="2968472"/>
    <lineage>
        <taxon>Bacteria</taxon>
        <taxon>Pseudomonadati</taxon>
        <taxon>Pseudomonadota</taxon>
        <taxon>Alphaproteobacteria</taxon>
        <taxon>Rhodobacterales</taxon>
        <taxon>Roseobacteraceae</taxon>
        <taxon>Pseudosulfitobacter</taxon>
    </lineage>
</organism>
<protein>
    <recommendedName>
        <fullName evidence="4">Antifreeze protein</fullName>
    </recommendedName>
</protein>
<name>A0ABT1Z1P2_9RHOB</name>
<gene>
    <name evidence="2" type="ORF">NTA49_10960</name>
</gene>
<feature type="compositionally biased region" description="Basic residues" evidence="1">
    <location>
        <begin position="89"/>
        <end position="102"/>
    </location>
</feature>
<proteinExistence type="predicted"/>